<dbReference type="EMBL" id="JABSTQ010010305">
    <property type="protein sequence ID" value="KAG0421882.1"/>
    <property type="molecule type" value="Genomic_DNA"/>
</dbReference>
<keyword evidence="2" id="KW-1185">Reference proteome</keyword>
<feature type="non-terminal residue" evidence="1">
    <location>
        <position position="111"/>
    </location>
</feature>
<protein>
    <submittedName>
        <fullName evidence="1">Uncharacterized protein</fullName>
    </submittedName>
</protein>
<reference evidence="1 2" key="1">
    <citation type="journal article" date="2020" name="Cell">
        <title>Large-Scale Comparative Analyses of Tick Genomes Elucidate Their Genetic Diversity and Vector Capacities.</title>
        <authorList>
            <consortium name="Tick Genome and Microbiome Consortium (TIGMIC)"/>
            <person name="Jia N."/>
            <person name="Wang J."/>
            <person name="Shi W."/>
            <person name="Du L."/>
            <person name="Sun Y."/>
            <person name="Zhan W."/>
            <person name="Jiang J.F."/>
            <person name="Wang Q."/>
            <person name="Zhang B."/>
            <person name="Ji P."/>
            <person name="Bell-Sakyi L."/>
            <person name="Cui X.M."/>
            <person name="Yuan T.T."/>
            <person name="Jiang B.G."/>
            <person name="Yang W.F."/>
            <person name="Lam T.T."/>
            <person name="Chang Q.C."/>
            <person name="Ding S.J."/>
            <person name="Wang X.J."/>
            <person name="Zhu J.G."/>
            <person name="Ruan X.D."/>
            <person name="Zhao L."/>
            <person name="Wei J.T."/>
            <person name="Ye R.Z."/>
            <person name="Que T.C."/>
            <person name="Du C.H."/>
            <person name="Zhou Y.H."/>
            <person name="Cheng J.X."/>
            <person name="Dai P.F."/>
            <person name="Guo W.B."/>
            <person name="Han X.H."/>
            <person name="Huang E.J."/>
            <person name="Li L.F."/>
            <person name="Wei W."/>
            <person name="Gao Y.C."/>
            <person name="Liu J.Z."/>
            <person name="Shao H.Z."/>
            <person name="Wang X."/>
            <person name="Wang C.C."/>
            <person name="Yang T.C."/>
            <person name="Huo Q.B."/>
            <person name="Li W."/>
            <person name="Chen H.Y."/>
            <person name="Chen S.E."/>
            <person name="Zhou L.G."/>
            <person name="Ni X.B."/>
            <person name="Tian J.H."/>
            <person name="Sheng Y."/>
            <person name="Liu T."/>
            <person name="Pan Y.S."/>
            <person name="Xia L.Y."/>
            <person name="Li J."/>
            <person name="Zhao F."/>
            <person name="Cao W.C."/>
        </authorList>
    </citation>
    <scope>NUCLEOTIDE SEQUENCE [LARGE SCALE GENOMIC DNA]</scope>
    <source>
        <strain evidence="1">Iper-2018</strain>
    </source>
</reference>
<organism evidence="1 2">
    <name type="scientific">Ixodes persulcatus</name>
    <name type="common">Taiga tick</name>
    <dbReference type="NCBI Taxonomy" id="34615"/>
    <lineage>
        <taxon>Eukaryota</taxon>
        <taxon>Metazoa</taxon>
        <taxon>Ecdysozoa</taxon>
        <taxon>Arthropoda</taxon>
        <taxon>Chelicerata</taxon>
        <taxon>Arachnida</taxon>
        <taxon>Acari</taxon>
        <taxon>Parasitiformes</taxon>
        <taxon>Ixodida</taxon>
        <taxon>Ixodoidea</taxon>
        <taxon>Ixodidae</taxon>
        <taxon>Ixodinae</taxon>
        <taxon>Ixodes</taxon>
    </lineage>
</organism>
<gene>
    <name evidence="1" type="ORF">HPB47_002250</name>
</gene>
<name>A0AC60PNA1_IXOPE</name>
<proteinExistence type="predicted"/>
<sequence length="111" mass="11829">SDAFDHRRQPVDRATGGPLAKYTHVVALHSSLPQAFPTKVVAASLPSDSQNNALPKDDVPPTGINFARRKSRTTAVTGAPDTCKLIVAPSSTRRRALFVTKLNRTPAAPTS</sequence>
<feature type="non-terminal residue" evidence="1">
    <location>
        <position position="1"/>
    </location>
</feature>
<comment type="caution">
    <text evidence="1">The sequence shown here is derived from an EMBL/GenBank/DDBJ whole genome shotgun (WGS) entry which is preliminary data.</text>
</comment>
<dbReference type="Proteomes" id="UP000805193">
    <property type="component" value="Unassembled WGS sequence"/>
</dbReference>
<evidence type="ECO:0000313" key="1">
    <source>
        <dbReference type="EMBL" id="KAG0421882.1"/>
    </source>
</evidence>
<evidence type="ECO:0000313" key="2">
    <source>
        <dbReference type="Proteomes" id="UP000805193"/>
    </source>
</evidence>
<accession>A0AC60PNA1</accession>